<dbReference type="InterPro" id="IPR000209">
    <property type="entry name" value="Peptidase_S8/S53_dom"/>
</dbReference>
<dbReference type="InterPro" id="IPR036852">
    <property type="entry name" value="Peptidase_S8/S53_dom_sf"/>
</dbReference>
<dbReference type="PROSITE" id="PS00138">
    <property type="entry name" value="SUBTILASE_SER"/>
    <property type="match status" value="1"/>
</dbReference>
<evidence type="ECO:0000256" key="6">
    <source>
        <dbReference type="ARBA" id="ARBA00022837"/>
    </source>
</evidence>
<dbReference type="Proteomes" id="UP000658656">
    <property type="component" value="Unassembled WGS sequence"/>
</dbReference>
<dbReference type="PANTHER" id="PTHR14218:SF15">
    <property type="entry name" value="TRIPEPTIDYL-PEPTIDASE 1"/>
    <property type="match status" value="1"/>
</dbReference>
<evidence type="ECO:0000259" key="10">
    <source>
        <dbReference type="PROSITE" id="PS51695"/>
    </source>
</evidence>
<keyword evidence="9" id="KW-0732">Signal</keyword>
<dbReference type="CDD" id="cd04056">
    <property type="entry name" value="Peptidases_S53"/>
    <property type="match status" value="1"/>
</dbReference>
<dbReference type="SUPFAM" id="SSF52743">
    <property type="entry name" value="Subtilisin-like"/>
    <property type="match status" value="1"/>
</dbReference>
<reference evidence="11" key="2">
    <citation type="submission" date="2020-09" db="EMBL/GenBank/DDBJ databases">
        <authorList>
            <person name="Sun Q."/>
            <person name="Zhou Y."/>
        </authorList>
    </citation>
    <scope>NUCLEOTIDE SEQUENCE</scope>
    <source>
        <strain evidence="11">CGMCC 4.7679</strain>
    </source>
</reference>
<dbReference type="GO" id="GO:0004252">
    <property type="term" value="F:serine-type endopeptidase activity"/>
    <property type="evidence" value="ECO:0007669"/>
    <property type="project" value="InterPro"/>
</dbReference>
<dbReference type="SMART" id="SM00944">
    <property type="entry name" value="Pro-kuma_activ"/>
    <property type="match status" value="1"/>
</dbReference>
<evidence type="ECO:0000256" key="9">
    <source>
        <dbReference type="SAM" id="SignalP"/>
    </source>
</evidence>
<evidence type="ECO:0000256" key="1">
    <source>
        <dbReference type="ARBA" id="ARBA00001913"/>
    </source>
</evidence>
<keyword evidence="2 11" id="KW-0645">Protease</keyword>
<name>A0A8H9M9E0_9PSEU</name>
<dbReference type="InterPro" id="IPR030400">
    <property type="entry name" value="Sedolisin_dom"/>
</dbReference>
<evidence type="ECO:0000256" key="7">
    <source>
        <dbReference type="ARBA" id="ARBA00023145"/>
    </source>
</evidence>
<protein>
    <submittedName>
        <fullName evidence="11">Serine protease</fullName>
    </submittedName>
</protein>
<accession>A0A8H9M9E0</accession>
<feature type="region of interest" description="Disordered" evidence="8">
    <location>
        <begin position="605"/>
        <end position="636"/>
    </location>
</feature>
<dbReference type="RefSeq" id="WP_145934754.1">
    <property type="nucleotide sequence ID" value="NZ_BNAV01000002.1"/>
</dbReference>
<evidence type="ECO:0000313" key="11">
    <source>
        <dbReference type="EMBL" id="GHF48392.1"/>
    </source>
</evidence>
<dbReference type="Pfam" id="PF00082">
    <property type="entry name" value="Peptidase_S8"/>
    <property type="match status" value="1"/>
</dbReference>
<dbReference type="PROSITE" id="PS51695">
    <property type="entry name" value="SEDOLISIN"/>
    <property type="match status" value="1"/>
</dbReference>
<comment type="cofactor">
    <cofactor evidence="1">
        <name>Ca(2+)</name>
        <dbReference type="ChEBI" id="CHEBI:29108"/>
    </cofactor>
</comment>
<feature type="region of interest" description="Disordered" evidence="8">
    <location>
        <begin position="448"/>
        <end position="469"/>
    </location>
</feature>
<comment type="caution">
    <text evidence="11">The sequence shown here is derived from an EMBL/GenBank/DDBJ whole genome shotgun (WGS) entry which is preliminary data.</text>
</comment>
<sequence length="636" mass="66085">MRKKRHLQTVTGFLLVTATVLAGVTAQADEPDRVPVAHLTDTWADEVVHEGTDTGPTDPSTQITAQVFLTGNARGLADYARAVSDPADPRYGHYLTPEQTRARFGPTPDRIDAVTAWLRGTGLSIVDISSRAVVVHGTVSQAATAFGTRFENYTFQFVPYRAAKDPVTVPAAVARDVLTITGLTVATGKPSFPGSPSAAVTRKTAATPASPCPAYFGAAPATDLPPAYGHVSQWAPCGYTPKQVRDAYGITGTGLTGKGVTIGIVSVYNEVNALSDTNRFATEHGEPAFAPGQFTAYVPADAPAEQISGEFTMDVQGAHAMAPEANIAFVVGSASRLGDSVLDSVAQIVDRHLADVVSGSIISGYTPGAAPEAIAEYERLFQEGAVEGITFAFASGDSGGSVIDGARTVEYPASSPWVTAVGGTTLALGEGNKYLWEIGWATYKSSLSEDGTGWDPEPPGDQGKATGGGTSTVFPQPAYQNGVVASRFAGSPPMRTIPDVSALADPDLGLLVGETERDIHGNVAYTVEYGGGTSLATPLFAGIAALLVQERGPLGFANPALYARHGGGRFHEIHDNPAGTPDTVTFAVVDRGAVELVTPGQLGLSDLESGPGYDTATGLGSPTRELIDSFRPLHGR</sequence>
<evidence type="ECO:0000313" key="12">
    <source>
        <dbReference type="Proteomes" id="UP000658656"/>
    </source>
</evidence>
<dbReference type="EMBL" id="BNAV01000002">
    <property type="protein sequence ID" value="GHF48392.1"/>
    <property type="molecule type" value="Genomic_DNA"/>
</dbReference>
<dbReference type="GO" id="GO:0006508">
    <property type="term" value="P:proteolysis"/>
    <property type="evidence" value="ECO:0007669"/>
    <property type="project" value="UniProtKB-KW"/>
</dbReference>
<keyword evidence="5" id="KW-0720">Serine protease</keyword>
<reference evidence="11" key="1">
    <citation type="journal article" date="2014" name="Int. J. Syst. Evol. Microbiol.">
        <title>Complete genome sequence of Corynebacterium casei LMG S-19264T (=DSM 44701T), isolated from a smear-ripened cheese.</title>
        <authorList>
            <consortium name="US DOE Joint Genome Institute (JGI-PGF)"/>
            <person name="Walter F."/>
            <person name="Albersmeier A."/>
            <person name="Kalinowski J."/>
            <person name="Ruckert C."/>
        </authorList>
    </citation>
    <scope>NUCLEOTIDE SEQUENCE</scope>
    <source>
        <strain evidence="11">CGMCC 4.7679</strain>
    </source>
</reference>
<gene>
    <name evidence="11" type="ORF">GCM10017566_22140</name>
</gene>
<proteinExistence type="predicted"/>
<dbReference type="AlphaFoldDB" id="A0A8H9M9E0"/>
<dbReference type="Gene3D" id="3.40.50.200">
    <property type="entry name" value="Peptidase S8/S53 domain"/>
    <property type="match status" value="1"/>
</dbReference>
<feature type="signal peptide" evidence="9">
    <location>
        <begin position="1"/>
        <end position="22"/>
    </location>
</feature>
<evidence type="ECO:0000256" key="2">
    <source>
        <dbReference type="ARBA" id="ARBA00022670"/>
    </source>
</evidence>
<evidence type="ECO:0000256" key="5">
    <source>
        <dbReference type="ARBA" id="ARBA00022825"/>
    </source>
</evidence>
<dbReference type="Pfam" id="PF09286">
    <property type="entry name" value="Pro-kuma_activ"/>
    <property type="match status" value="1"/>
</dbReference>
<dbReference type="GO" id="GO:0046872">
    <property type="term" value="F:metal ion binding"/>
    <property type="evidence" value="ECO:0007669"/>
    <property type="project" value="UniProtKB-KW"/>
</dbReference>
<dbReference type="CDD" id="cd11377">
    <property type="entry name" value="Pro-peptidase_S53"/>
    <property type="match status" value="1"/>
</dbReference>
<evidence type="ECO:0000256" key="4">
    <source>
        <dbReference type="ARBA" id="ARBA00022801"/>
    </source>
</evidence>
<dbReference type="InterPro" id="IPR015366">
    <property type="entry name" value="S53_propep"/>
</dbReference>
<feature type="chain" id="PRO_5038458795" evidence="9">
    <location>
        <begin position="23"/>
        <end position="636"/>
    </location>
</feature>
<evidence type="ECO:0000256" key="3">
    <source>
        <dbReference type="ARBA" id="ARBA00022723"/>
    </source>
</evidence>
<dbReference type="InterPro" id="IPR050819">
    <property type="entry name" value="Tripeptidyl-peptidase_I"/>
</dbReference>
<evidence type="ECO:0000256" key="8">
    <source>
        <dbReference type="SAM" id="MobiDB-lite"/>
    </source>
</evidence>
<dbReference type="InterPro" id="IPR023828">
    <property type="entry name" value="Peptidase_S8_Ser-AS"/>
</dbReference>
<organism evidence="11 12">
    <name type="scientific">Amycolatopsis bartoniae</name>
    <dbReference type="NCBI Taxonomy" id="941986"/>
    <lineage>
        <taxon>Bacteria</taxon>
        <taxon>Bacillati</taxon>
        <taxon>Actinomycetota</taxon>
        <taxon>Actinomycetes</taxon>
        <taxon>Pseudonocardiales</taxon>
        <taxon>Pseudonocardiaceae</taxon>
        <taxon>Amycolatopsis</taxon>
    </lineage>
</organism>
<dbReference type="OrthoDB" id="3480681at2"/>
<keyword evidence="7" id="KW-0865">Zymogen</keyword>
<feature type="domain" description="Peptidase S53" evidence="10">
    <location>
        <begin position="238"/>
        <end position="634"/>
    </location>
</feature>
<dbReference type="SUPFAM" id="SSF54897">
    <property type="entry name" value="Protease propeptides/inhibitors"/>
    <property type="match status" value="1"/>
</dbReference>
<keyword evidence="6" id="KW-0106">Calcium</keyword>
<dbReference type="GO" id="GO:0008240">
    <property type="term" value="F:tripeptidyl-peptidase activity"/>
    <property type="evidence" value="ECO:0007669"/>
    <property type="project" value="TreeGrafter"/>
</dbReference>
<keyword evidence="4" id="KW-0378">Hydrolase</keyword>
<keyword evidence="3" id="KW-0479">Metal-binding</keyword>
<dbReference type="PANTHER" id="PTHR14218">
    <property type="entry name" value="PROTEASE S8 TRIPEPTIDYL PEPTIDASE I CLN2"/>
    <property type="match status" value="1"/>
</dbReference>
<keyword evidence="12" id="KW-1185">Reference proteome</keyword>